<evidence type="ECO:0000256" key="1">
    <source>
        <dbReference type="ARBA" id="ARBA00022723"/>
    </source>
</evidence>
<dbReference type="PANTHER" id="PTHR31992">
    <property type="entry name" value="DOF ZINC FINGER PROTEIN DOF1.4-RELATED"/>
    <property type="match status" value="1"/>
</dbReference>
<comment type="function">
    <text evidence="9">Transcription factor that binds specifically to a 5'-AA[AG]G-3' consensus core sequence.</text>
</comment>
<keyword evidence="4 9" id="KW-0805">Transcription regulation</keyword>
<dbReference type="InterPro" id="IPR003851">
    <property type="entry name" value="Znf_Dof"/>
</dbReference>
<keyword evidence="3 9" id="KW-0862">Zinc</keyword>
<name>A0A843U310_COLES</name>
<organism evidence="12 13">
    <name type="scientific">Colocasia esculenta</name>
    <name type="common">Wild taro</name>
    <name type="synonym">Arum esculentum</name>
    <dbReference type="NCBI Taxonomy" id="4460"/>
    <lineage>
        <taxon>Eukaryota</taxon>
        <taxon>Viridiplantae</taxon>
        <taxon>Streptophyta</taxon>
        <taxon>Embryophyta</taxon>
        <taxon>Tracheophyta</taxon>
        <taxon>Spermatophyta</taxon>
        <taxon>Magnoliopsida</taxon>
        <taxon>Liliopsida</taxon>
        <taxon>Araceae</taxon>
        <taxon>Aroideae</taxon>
        <taxon>Colocasieae</taxon>
        <taxon>Colocasia</taxon>
    </lineage>
</organism>
<accession>A0A843U310</accession>
<feature type="domain" description="Dof-type" evidence="11">
    <location>
        <begin position="49"/>
        <end position="103"/>
    </location>
</feature>
<comment type="caution">
    <text evidence="12">The sequence shown here is derived from an EMBL/GenBank/DDBJ whole genome shotgun (WGS) entry which is preliminary data.</text>
</comment>
<reference evidence="12" key="1">
    <citation type="submission" date="2017-07" db="EMBL/GenBank/DDBJ databases">
        <title>Taro Niue Genome Assembly and Annotation.</title>
        <authorList>
            <person name="Atibalentja N."/>
            <person name="Keating K."/>
            <person name="Fields C.J."/>
        </authorList>
    </citation>
    <scope>NUCLEOTIDE SEQUENCE</scope>
    <source>
        <strain evidence="12">Niue_2</strain>
        <tissue evidence="12">Leaf</tissue>
    </source>
</reference>
<evidence type="ECO:0000256" key="3">
    <source>
        <dbReference type="ARBA" id="ARBA00022833"/>
    </source>
</evidence>
<evidence type="ECO:0000256" key="4">
    <source>
        <dbReference type="ARBA" id="ARBA00023015"/>
    </source>
</evidence>
<evidence type="ECO:0000256" key="8">
    <source>
        <dbReference type="PROSITE-ProRule" id="PRU00071"/>
    </source>
</evidence>
<dbReference type="GO" id="GO:0008270">
    <property type="term" value="F:zinc ion binding"/>
    <property type="evidence" value="ECO:0007669"/>
    <property type="project" value="UniProtKB-KW"/>
</dbReference>
<keyword evidence="1 9" id="KW-0479">Metal-binding</keyword>
<dbReference type="PROSITE" id="PS01361">
    <property type="entry name" value="ZF_DOF_1"/>
    <property type="match status" value="1"/>
</dbReference>
<evidence type="ECO:0000256" key="2">
    <source>
        <dbReference type="ARBA" id="ARBA00022771"/>
    </source>
</evidence>
<gene>
    <name evidence="12" type="ORF">Taro_012042</name>
</gene>
<dbReference type="OrthoDB" id="1927254at2759"/>
<keyword evidence="5 8" id="KW-0238">DNA-binding</keyword>
<evidence type="ECO:0000313" key="13">
    <source>
        <dbReference type="Proteomes" id="UP000652761"/>
    </source>
</evidence>
<comment type="subcellular location">
    <subcellularLocation>
        <location evidence="8 9">Nucleus</location>
    </subcellularLocation>
</comment>
<dbReference type="GO" id="GO:0003700">
    <property type="term" value="F:DNA-binding transcription factor activity"/>
    <property type="evidence" value="ECO:0007669"/>
    <property type="project" value="UniProtKB-UniRule"/>
</dbReference>
<evidence type="ECO:0000256" key="5">
    <source>
        <dbReference type="ARBA" id="ARBA00023125"/>
    </source>
</evidence>
<feature type="region of interest" description="Disordered" evidence="10">
    <location>
        <begin position="94"/>
        <end position="113"/>
    </location>
</feature>
<proteinExistence type="predicted"/>
<protein>
    <recommendedName>
        <fullName evidence="9">Dof zinc finger protein</fullName>
    </recommendedName>
</protein>
<evidence type="ECO:0000256" key="10">
    <source>
        <dbReference type="SAM" id="MobiDB-lite"/>
    </source>
</evidence>
<evidence type="ECO:0000313" key="12">
    <source>
        <dbReference type="EMBL" id="MQL79612.1"/>
    </source>
</evidence>
<sequence>MESSKHQHQAMATNPLEEALCCPSLQPHQQQQLLQQEERKPRPPPEQALNCPRCNSTNTKFCYYNNYSLSQPRYFCKGCRRYWTKGGTLRNVPIGGGCRKNKRSSSSKKSQDQIIPTSFGALFPSLPPPPPLVFDPQDLSLAFSTFHKAPGLVDGHGDLALGSAGAGPLPPQAPGFLDVLRTGFLDSSAGAFDDLYYGLSGHHGNGEDVEGSVAGQRAWTAPFEALRGATPSATQEASCKSTADGDNRLFMGLQWQQIGGDGGMMVDPGRDYWNGTVGSNWHGLVNSSLI</sequence>
<evidence type="ECO:0000256" key="7">
    <source>
        <dbReference type="ARBA" id="ARBA00023242"/>
    </source>
</evidence>
<dbReference type="PANTHER" id="PTHR31992:SF221">
    <property type="entry name" value="DOF ZINC FINGER PROTEIN DOF3.2-RELATED"/>
    <property type="match status" value="1"/>
</dbReference>
<keyword evidence="6 9" id="KW-0804">Transcription</keyword>
<keyword evidence="13" id="KW-1185">Reference proteome</keyword>
<feature type="region of interest" description="Disordered" evidence="10">
    <location>
        <begin position="26"/>
        <end position="50"/>
    </location>
</feature>
<dbReference type="GO" id="GO:0003677">
    <property type="term" value="F:DNA binding"/>
    <property type="evidence" value="ECO:0007669"/>
    <property type="project" value="UniProtKB-UniRule"/>
</dbReference>
<dbReference type="Pfam" id="PF02701">
    <property type="entry name" value="Zn_ribbon_Dof"/>
    <property type="match status" value="1"/>
</dbReference>
<evidence type="ECO:0000256" key="9">
    <source>
        <dbReference type="RuleBase" id="RU369094"/>
    </source>
</evidence>
<dbReference type="EMBL" id="NMUH01000466">
    <property type="protein sequence ID" value="MQL79612.1"/>
    <property type="molecule type" value="Genomic_DNA"/>
</dbReference>
<dbReference type="InterPro" id="IPR045174">
    <property type="entry name" value="Dof"/>
</dbReference>
<feature type="compositionally biased region" description="Low complexity" evidence="10">
    <location>
        <begin position="26"/>
        <end position="35"/>
    </location>
</feature>
<evidence type="ECO:0000259" key="11">
    <source>
        <dbReference type="PROSITE" id="PS50884"/>
    </source>
</evidence>
<dbReference type="Proteomes" id="UP000652761">
    <property type="component" value="Unassembled WGS sequence"/>
</dbReference>
<evidence type="ECO:0000256" key="6">
    <source>
        <dbReference type="ARBA" id="ARBA00023163"/>
    </source>
</evidence>
<keyword evidence="2 8" id="KW-0863">Zinc-finger</keyword>
<dbReference type="PROSITE" id="PS50884">
    <property type="entry name" value="ZF_DOF_2"/>
    <property type="match status" value="1"/>
</dbReference>
<dbReference type="GO" id="GO:0005634">
    <property type="term" value="C:nucleus"/>
    <property type="evidence" value="ECO:0007669"/>
    <property type="project" value="UniProtKB-SubCell"/>
</dbReference>
<dbReference type="AlphaFoldDB" id="A0A843U310"/>
<keyword evidence="7 8" id="KW-0539">Nucleus</keyword>